<dbReference type="EMBL" id="JAAIUW010000013">
    <property type="protein sequence ID" value="KAF7801427.1"/>
    <property type="molecule type" value="Genomic_DNA"/>
</dbReference>
<evidence type="ECO:0000256" key="2">
    <source>
        <dbReference type="SAM" id="SignalP"/>
    </source>
</evidence>
<feature type="signal peptide" evidence="2">
    <location>
        <begin position="1"/>
        <end position="29"/>
    </location>
</feature>
<dbReference type="Proteomes" id="UP000634136">
    <property type="component" value="Unassembled WGS sequence"/>
</dbReference>
<name>A0A834VY26_9FABA</name>
<evidence type="ECO:0000256" key="1">
    <source>
        <dbReference type="SAM" id="MobiDB-lite"/>
    </source>
</evidence>
<keyword evidence="3" id="KW-0472">Membrane</keyword>
<sequence>MMKKNKNITFLTLLLFLLTLSYLISTSSAIPSTRSLNLIAQHTFPQEEEAVKLMIGEEDEGFVVERESRRMDLETQDYGGTGANKDHDPKSPGRV</sequence>
<feature type="region of interest" description="Disordered" evidence="1">
    <location>
        <begin position="65"/>
        <end position="95"/>
    </location>
</feature>
<organism evidence="3 4">
    <name type="scientific">Senna tora</name>
    <dbReference type="NCBI Taxonomy" id="362788"/>
    <lineage>
        <taxon>Eukaryota</taxon>
        <taxon>Viridiplantae</taxon>
        <taxon>Streptophyta</taxon>
        <taxon>Embryophyta</taxon>
        <taxon>Tracheophyta</taxon>
        <taxon>Spermatophyta</taxon>
        <taxon>Magnoliopsida</taxon>
        <taxon>eudicotyledons</taxon>
        <taxon>Gunneridae</taxon>
        <taxon>Pentapetalae</taxon>
        <taxon>rosids</taxon>
        <taxon>fabids</taxon>
        <taxon>Fabales</taxon>
        <taxon>Fabaceae</taxon>
        <taxon>Caesalpinioideae</taxon>
        <taxon>Cassia clade</taxon>
        <taxon>Senna</taxon>
    </lineage>
</organism>
<dbReference type="OrthoDB" id="693939at2759"/>
<protein>
    <submittedName>
        <fullName evidence="3">Transmembrane protein</fullName>
    </submittedName>
</protein>
<gene>
    <name evidence="3" type="ORF">G2W53_040538</name>
</gene>
<keyword evidence="4" id="KW-1185">Reference proteome</keyword>
<dbReference type="PANTHER" id="PTHR33474:SF28">
    <property type="entry name" value="OS01G0815400 PROTEIN"/>
    <property type="match status" value="1"/>
</dbReference>
<dbReference type="AlphaFoldDB" id="A0A834VY26"/>
<dbReference type="PANTHER" id="PTHR33474">
    <property type="entry name" value="TRANSMEMBRANE PROTEIN"/>
    <property type="match status" value="1"/>
</dbReference>
<accession>A0A834VY26</accession>
<keyword evidence="3" id="KW-0812">Transmembrane</keyword>
<keyword evidence="2" id="KW-0732">Signal</keyword>
<feature type="chain" id="PRO_5032533519" evidence="2">
    <location>
        <begin position="30"/>
        <end position="95"/>
    </location>
</feature>
<comment type="caution">
    <text evidence="3">The sequence shown here is derived from an EMBL/GenBank/DDBJ whole genome shotgun (WGS) entry which is preliminary data.</text>
</comment>
<reference evidence="3" key="1">
    <citation type="submission" date="2020-09" db="EMBL/GenBank/DDBJ databases">
        <title>Genome-Enabled Discovery of Anthraquinone Biosynthesis in Senna tora.</title>
        <authorList>
            <person name="Kang S.-H."/>
            <person name="Pandey R.P."/>
            <person name="Lee C.-M."/>
            <person name="Sim J.-S."/>
            <person name="Jeong J.-T."/>
            <person name="Choi B.-S."/>
            <person name="Jung M."/>
            <person name="Ginzburg D."/>
            <person name="Zhao K."/>
            <person name="Won S.Y."/>
            <person name="Oh T.-J."/>
            <person name="Yu Y."/>
            <person name="Kim N.-H."/>
            <person name="Lee O.R."/>
            <person name="Lee T.-H."/>
            <person name="Bashyal P."/>
            <person name="Kim T.-S."/>
            <person name="Lee W.-H."/>
            <person name="Kawkins C."/>
            <person name="Kim C.-K."/>
            <person name="Kim J.S."/>
            <person name="Ahn B.O."/>
            <person name="Rhee S.Y."/>
            <person name="Sohng J.K."/>
        </authorList>
    </citation>
    <scope>NUCLEOTIDE SEQUENCE</scope>
    <source>
        <tissue evidence="3">Leaf</tissue>
    </source>
</reference>
<proteinExistence type="predicted"/>
<feature type="compositionally biased region" description="Basic and acidic residues" evidence="1">
    <location>
        <begin position="84"/>
        <end position="95"/>
    </location>
</feature>
<evidence type="ECO:0000313" key="4">
    <source>
        <dbReference type="Proteomes" id="UP000634136"/>
    </source>
</evidence>
<evidence type="ECO:0000313" key="3">
    <source>
        <dbReference type="EMBL" id="KAF7801427.1"/>
    </source>
</evidence>